<evidence type="ECO:0000256" key="3">
    <source>
        <dbReference type="ARBA" id="ARBA00023125"/>
    </source>
</evidence>
<name>A0A8J3QNP4_9ACTN</name>
<keyword evidence="3" id="KW-0238">DNA-binding</keyword>
<dbReference type="PANTHER" id="PTHR30146">
    <property type="entry name" value="LACI-RELATED TRANSCRIPTIONAL REPRESSOR"/>
    <property type="match status" value="1"/>
</dbReference>
<keyword evidence="4" id="KW-0804">Transcription</keyword>
<dbReference type="CDD" id="cd01392">
    <property type="entry name" value="HTH_LacI"/>
    <property type="match status" value="1"/>
</dbReference>
<dbReference type="Proteomes" id="UP000642748">
    <property type="component" value="Unassembled WGS sequence"/>
</dbReference>
<dbReference type="CDD" id="cd06267">
    <property type="entry name" value="PBP1_LacI_sugar_binding-like"/>
    <property type="match status" value="1"/>
</dbReference>
<gene>
    <name evidence="7" type="ORF">Raf01_24360</name>
</gene>
<evidence type="ECO:0000256" key="1">
    <source>
        <dbReference type="ARBA" id="ARBA00022491"/>
    </source>
</evidence>
<reference evidence="7" key="1">
    <citation type="submission" date="2021-01" db="EMBL/GenBank/DDBJ databases">
        <title>Whole genome shotgun sequence of Rugosimonospora africana NBRC 104875.</title>
        <authorList>
            <person name="Komaki H."/>
            <person name="Tamura T."/>
        </authorList>
    </citation>
    <scope>NUCLEOTIDE SEQUENCE</scope>
    <source>
        <strain evidence="7">NBRC 104875</strain>
    </source>
</reference>
<dbReference type="Gene3D" id="1.10.260.40">
    <property type="entry name" value="lambda repressor-like DNA-binding domains"/>
    <property type="match status" value="1"/>
</dbReference>
<dbReference type="GO" id="GO:0000976">
    <property type="term" value="F:transcription cis-regulatory region binding"/>
    <property type="evidence" value="ECO:0007669"/>
    <property type="project" value="TreeGrafter"/>
</dbReference>
<dbReference type="InterPro" id="IPR028082">
    <property type="entry name" value="Peripla_BP_I"/>
</dbReference>
<dbReference type="PANTHER" id="PTHR30146:SF148">
    <property type="entry name" value="HTH-TYPE TRANSCRIPTIONAL REPRESSOR PURR-RELATED"/>
    <property type="match status" value="1"/>
</dbReference>
<dbReference type="SMART" id="SM00354">
    <property type="entry name" value="HTH_LACI"/>
    <property type="match status" value="1"/>
</dbReference>
<dbReference type="PROSITE" id="PS50932">
    <property type="entry name" value="HTH_LACI_2"/>
    <property type="match status" value="1"/>
</dbReference>
<evidence type="ECO:0000256" key="4">
    <source>
        <dbReference type="ARBA" id="ARBA00023163"/>
    </source>
</evidence>
<protein>
    <submittedName>
        <fullName evidence="7">LacI family transcriptional regulator</fullName>
    </submittedName>
</protein>
<dbReference type="SUPFAM" id="SSF53822">
    <property type="entry name" value="Periplasmic binding protein-like I"/>
    <property type="match status" value="1"/>
</dbReference>
<dbReference type="InterPro" id="IPR010982">
    <property type="entry name" value="Lambda_DNA-bd_dom_sf"/>
</dbReference>
<dbReference type="Gene3D" id="3.40.50.2300">
    <property type="match status" value="2"/>
</dbReference>
<dbReference type="SUPFAM" id="SSF47413">
    <property type="entry name" value="lambda repressor-like DNA-binding domains"/>
    <property type="match status" value="1"/>
</dbReference>
<keyword evidence="1" id="KW-0678">Repressor</keyword>
<dbReference type="RefSeq" id="WP_203917935.1">
    <property type="nucleotide sequence ID" value="NZ_BONZ01000022.1"/>
</dbReference>
<evidence type="ECO:0000313" key="8">
    <source>
        <dbReference type="Proteomes" id="UP000642748"/>
    </source>
</evidence>
<evidence type="ECO:0000313" key="7">
    <source>
        <dbReference type="EMBL" id="GIH14264.1"/>
    </source>
</evidence>
<sequence length="339" mass="35848">MATIVEVARQAGVTASVVSRLLNGDPTLRIRAETRDRVLAVAAALDYTPNHAARALRRARAGTLGLAVHDLHNPVYAEIIAGAEAEARERGSVLLVADVNSLASDDETFRRVVQGGAIDGLMLQRDGDASDKVVARVAGSRVPVVILNERVRSPLSGVAVDDRRAAMLATRHLIALGHRDIAYLQVSGSNSRARDRRAGWQAAMRDAGLDATGRMVVGGVRPETGYRAMTDLLAAHTPPTAVFAGTLLAGVGALTAARDAGVSVPARLSVIGFHDGWFAEHVYPALTVVRLPLRELGRQAVRLLARRIDGAEAEQILVSSPEPELVPRGSTGPAPARRG</sequence>
<evidence type="ECO:0000256" key="5">
    <source>
        <dbReference type="SAM" id="MobiDB-lite"/>
    </source>
</evidence>
<dbReference type="Pfam" id="PF00356">
    <property type="entry name" value="LacI"/>
    <property type="match status" value="1"/>
</dbReference>
<keyword evidence="8" id="KW-1185">Reference proteome</keyword>
<accession>A0A8J3QNP4</accession>
<feature type="region of interest" description="Disordered" evidence="5">
    <location>
        <begin position="319"/>
        <end position="339"/>
    </location>
</feature>
<dbReference type="InterPro" id="IPR046335">
    <property type="entry name" value="LacI/GalR-like_sensor"/>
</dbReference>
<dbReference type="Pfam" id="PF13377">
    <property type="entry name" value="Peripla_BP_3"/>
    <property type="match status" value="1"/>
</dbReference>
<evidence type="ECO:0000259" key="6">
    <source>
        <dbReference type="PROSITE" id="PS50932"/>
    </source>
</evidence>
<dbReference type="EMBL" id="BONZ01000022">
    <property type="protein sequence ID" value="GIH14264.1"/>
    <property type="molecule type" value="Genomic_DNA"/>
</dbReference>
<dbReference type="InterPro" id="IPR000843">
    <property type="entry name" value="HTH_LacI"/>
</dbReference>
<dbReference type="AlphaFoldDB" id="A0A8J3QNP4"/>
<dbReference type="GO" id="GO:0003700">
    <property type="term" value="F:DNA-binding transcription factor activity"/>
    <property type="evidence" value="ECO:0007669"/>
    <property type="project" value="TreeGrafter"/>
</dbReference>
<organism evidence="7 8">
    <name type="scientific">Rugosimonospora africana</name>
    <dbReference type="NCBI Taxonomy" id="556532"/>
    <lineage>
        <taxon>Bacteria</taxon>
        <taxon>Bacillati</taxon>
        <taxon>Actinomycetota</taxon>
        <taxon>Actinomycetes</taxon>
        <taxon>Micromonosporales</taxon>
        <taxon>Micromonosporaceae</taxon>
        <taxon>Rugosimonospora</taxon>
    </lineage>
</organism>
<comment type="caution">
    <text evidence="7">The sequence shown here is derived from an EMBL/GenBank/DDBJ whole genome shotgun (WGS) entry which is preliminary data.</text>
</comment>
<keyword evidence="2" id="KW-0805">Transcription regulation</keyword>
<evidence type="ECO:0000256" key="2">
    <source>
        <dbReference type="ARBA" id="ARBA00023015"/>
    </source>
</evidence>
<feature type="domain" description="HTH lacI-type" evidence="6">
    <location>
        <begin position="2"/>
        <end position="58"/>
    </location>
</feature>
<proteinExistence type="predicted"/>